<evidence type="ECO:0000313" key="4">
    <source>
        <dbReference type="Proteomes" id="UP000635565"/>
    </source>
</evidence>
<evidence type="ECO:0000256" key="1">
    <source>
        <dbReference type="ARBA" id="ARBA00023125"/>
    </source>
</evidence>
<dbReference type="Gene3D" id="1.10.1660.10">
    <property type="match status" value="1"/>
</dbReference>
<evidence type="ECO:0000259" key="2">
    <source>
        <dbReference type="PROSITE" id="PS50937"/>
    </source>
</evidence>
<dbReference type="InterPro" id="IPR047057">
    <property type="entry name" value="MerR_fam"/>
</dbReference>
<dbReference type="Pfam" id="PF07739">
    <property type="entry name" value="TipAS"/>
    <property type="match status" value="1"/>
</dbReference>
<gene>
    <name evidence="3" type="ORF">KSZ_27490</name>
</gene>
<dbReference type="RefSeq" id="WP_201362376.1">
    <property type="nucleotide sequence ID" value="NZ_BNJJ01000007.1"/>
</dbReference>
<keyword evidence="4" id="KW-1185">Reference proteome</keyword>
<comment type="caution">
    <text evidence="3">The sequence shown here is derived from an EMBL/GenBank/DDBJ whole genome shotgun (WGS) entry which is preliminary data.</text>
</comment>
<organism evidence="3 4">
    <name type="scientific">Dictyobacter formicarum</name>
    <dbReference type="NCBI Taxonomy" id="2778368"/>
    <lineage>
        <taxon>Bacteria</taxon>
        <taxon>Bacillati</taxon>
        <taxon>Chloroflexota</taxon>
        <taxon>Ktedonobacteria</taxon>
        <taxon>Ktedonobacterales</taxon>
        <taxon>Dictyobacteraceae</taxon>
        <taxon>Dictyobacter</taxon>
    </lineage>
</organism>
<accession>A0ABQ3VGI1</accession>
<reference evidence="3 4" key="1">
    <citation type="journal article" date="2021" name="Int. J. Syst. Evol. Microbiol.">
        <title>Reticulibacter mediterranei gen. nov., sp. nov., within the new family Reticulibacteraceae fam. nov., and Ktedonospora formicarum gen. nov., sp. nov., Ktedonobacter robiniae sp. nov., Dictyobacter formicarum sp. nov. and Dictyobacter arantiisoli sp. nov., belonging to the class Ktedonobacteria.</title>
        <authorList>
            <person name="Yabe S."/>
            <person name="Zheng Y."/>
            <person name="Wang C.M."/>
            <person name="Sakai Y."/>
            <person name="Abe K."/>
            <person name="Yokota A."/>
            <person name="Donadio S."/>
            <person name="Cavaletti L."/>
            <person name="Monciardini P."/>
        </authorList>
    </citation>
    <scope>NUCLEOTIDE SEQUENCE [LARGE SCALE GENOMIC DNA]</scope>
    <source>
        <strain evidence="3 4">SOSP1-9</strain>
    </source>
</reference>
<dbReference type="EMBL" id="BNJJ01000007">
    <property type="protein sequence ID" value="GHO84743.1"/>
    <property type="molecule type" value="Genomic_DNA"/>
</dbReference>
<dbReference type="Pfam" id="PF13411">
    <property type="entry name" value="MerR_1"/>
    <property type="match status" value="1"/>
</dbReference>
<evidence type="ECO:0000313" key="3">
    <source>
        <dbReference type="EMBL" id="GHO84743.1"/>
    </source>
</evidence>
<dbReference type="SUPFAM" id="SSF46955">
    <property type="entry name" value="Putative DNA-binding domain"/>
    <property type="match status" value="1"/>
</dbReference>
<keyword evidence="1" id="KW-0238">DNA-binding</keyword>
<dbReference type="SMART" id="SM00422">
    <property type="entry name" value="HTH_MERR"/>
    <property type="match status" value="1"/>
</dbReference>
<dbReference type="PRINTS" id="PR00040">
    <property type="entry name" value="HTHMERR"/>
</dbReference>
<feature type="domain" description="HTH merR-type" evidence="2">
    <location>
        <begin position="5"/>
        <end position="74"/>
    </location>
</feature>
<dbReference type="InterPro" id="IPR012925">
    <property type="entry name" value="TipAS_dom"/>
</dbReference>
<dbReference type="PANTHER" id="PTHR30204:SF96">
    <property type="entry name" value="CHROMOSOME-ANCHORING PROTEIN RACA"/>
    <property type="match status" value="1"/>
</dbReference>
<dbReference type="InterPro" id="IPR009061">
    <property type="entry name" value="DNA-bd_dom_put_sf"/>
</dbReference>
<name>A0ABQ3VGI1_9CHLR</name>
<dbReference type="CDD" id="cd01106">
    <property type="entry name" value="HTH_TipAL-Mta"/>
    <property type="match status" value="1"/>
</dbReference>
<dbReference type="PROSITE" id="PS50937">
    <property type="entry name" value="HTH_MERR_2"/>
    <property type="match status" value="1"/>
</dbReference>
<sequence>MDRKHYTTSQFAQKAAVTARTLRFYDKVGLLSPSEYTEAGHRLYSDEDLWSLQQILALKLLGFSLQEIKVCLQKNPEHLQKALVMQKAMLREKRNQLDAVLRVIEKAEGLLKRNQRDWESILIDVIQVMHTEQDKAWVKKYLTEEQQQKLAEISQKSYSPETAQKLAVWGENWTEEDQQRASQQWDAVFAELRRLVAERKDPTSVEGQALAKQHSELIKQLTRGDADVEAGVKQWWKNYEELPLEEKPFPMYHFSKEEKAFLQKALVYYKRSNGMQCSQN</sequence>
<dbReference type="PANTHER" id="PTHR30204">
    <property type="entry name" value="REDOX-CYCLING DRUG-SENSING TRANSCRIPTIONAL ACTIVATOR SOXR"/>
    <property type="match status" value="1"/>
</dbReference>
<dbReference type="InterPro" id="IPR000551">
    <property type="entry name" value="MerR-type_HTH_dom"/>
</dbReference>
<dbReference type="Proteomes" id="UP000635565">
    <property type="component" value="Unassembled WGS sequence"/>
</dbReference>
<protein>
    <recommendedName>
        <fullName evidence="2">HTH merR-type domain-containing protein</fullName>
    </recommendedName>
</protein>
<proteinExistence type="predicted"/>